<dbReference type="AlphaFoldDB" id="A0A9D9DA05"/>
<evidence type="ECO:0000313" key="4">
    <source>
        <dbReference type="EMBL" id="MBO8414226.1"/>
    </source>
</evidence>
<sequence>MVKDGLFEQDYALKKVFIDLVEKDGLRSLSVVELVKKASISRSTFYSHYSGIYGVFESIASEIASRLCGIYDKFEFREYKKALIEICYFVKNNQRVFKILLTKTGSEFSYLMINLFKKKINLNEFINQMNTGDSLSSYFLTFIINGSLGVFTEWIVRGCQDDPQFIIDTFIATIKATI</sequence>
<dbReference type="Pfam" id="PF14278">
    <property type="entry name" value="TetR_C_8"/>
    <property type="match status" value="1"/>
</dbReference>
<protein>
    <submittedName>
        <fullName evidence="4">TetR/AcrR family transcriptional regulator C-terminal domain-containing protein</fullName>
    </submittedName>
</protein>
<dbReference type="EMBL" id="JADING010000055">
    <property type="protein sequence ID" value="MBO8414226.1"/>
    <property type="molecule type" value="Genomic_DNA"/>
</dbReference>
<dbReference type="Proteomes" id="UP000823629">
    <property type="component" value="Unassembled WGS sequence"/>
</dbReference>
<keyword evidence="1 2" id="KW-0238">DNA-binding</keyword>
<accession>A0A9D9DA05</accession>
<evidence type="ECO:0000256" key="2">
    <source>
        <dbReference type="PROSITE-ProRule" id="PRU00335"/>
    </source>
</evidence>
<organism evidence="4 5">
    <name type="scientific">Candidatus Scatoplasma merdavium</name>
    <dbReference type="NCBI Taxonomy" id="2840932"/>
    <lineage>
        <taxon>Bacteria</taxon>
        <taxon>Bacillati</taxon>
        <taxon>Bacillota</taxon>
        <taxon>Bacilli</taxon>
        <taxon>Bacillales</taxon>
        <taxon>Candidatus Scatoplasma</taxon>
    </lineage>
</organism>
<feature type="domain" description="HTH tetR-type" evidence="3">
    <location>
        <begin position="7"/>
        <end position="67"/>
    </location>
</feature>
<comment type="caution">
    <text evidence="4">The sequence shown here is derived from an EMBL/GenBank/DDBJ whole genome shotgun (WGS) entry which is preliminary data.</text>
</comment>
<feature type="DNA-binding region" description="H-T-H motif" evidence="2">
    <location>
        <begin position="30"/>
        <end position="49"/>
    </location>
</feature>
<name>A0A9D9DA05_9BACL</name>
<dbReference type="InterPro" id="IPR039532">
    <property type="entry name" value="TetR_C_Firmicutes"/>
</dbReference>
<evidence type="ECO:0000256" key="1">
    <source>
        <dbReference type="ARBA" id="ARBA00023125"/>
    </source>
</evidence>
<reference evidence="4" key="2">
    <citation type="journal article" date="2021" name="PeerJ">
        <title>Extensive microbial diversity within the chicken gut microbiome revealed by metagenomics and culture.</title>
        <authorList>
            <person name="Gilroy R."/>
            <person name="Ravi A."/>
            <person name="Getino M."/>
            <person name="Pursley I."/>
            <person name="Horton D.L."/>
            <person name="Alikhan N.F."/>
            <person name="Baker D."/>
            <person name="Gharbi K."/>
            <person name="Hall N."/>
            <person name="Watson M."/>
            <person name="Adriaenssens E.M."/>
            <person name="Foster-Nyarko E."/>
            <person name="Jarju S."/>
            <person name="Secka A."/>
            <person name="Antonio M."/>
            <person name="Oren A."/>
            <person name="Chaudhuri R.R."/>
            <person name="La Ragione R."/>
            <person name="Hildebrand F."/>
            <person name="Pallen M.J."/>
        </authorList>
    </citation>
    <scope>NUCLEOTIDE SEQUENCE</scope>
    <source>
        <strain evidence="4">1748</strain>
    </source>
</reference>
<gene>
    <name evidence="4" type="ORF">IAC78_01930</name>
</gene>
<proteinExistence type="predicted"/>
<evidence type="ECO:0000259" key="3">
    <source>
        <dbReference type="PROSITE" id="PS50977"/>
    </source>
</evidence>
<dbReference type="InterPro" id="IPR050624">
    <property type="entry name" value="HTH-type_Tx_Regulator"/>
</dbReference>
<dbReference type="GO" id="GO:0003677">
    <property type="term" value="F:DNA binding"/>
    <property type="evidence" value="ECO:0007669"/>
    <property type="project" value="UniProtKB-UniRule"/>
</dbReference>
<dbReference type="SUPFAM" id="SSF46689">
    <property type="entry name" value="Homeodomain-like"/>
    <property type="match status" value="1"/>
</dbReference>
<dbReference type="InterPro" id="IPR009057">
    <property type="entry name" value="Homeodomain-like_sf"/>
</dbReference>
<reference evidence="4" key="1">
    <citation type="submission" date="2020-10" db="EMBL/GenBank/DDBJ databases">
        <authorList>
            <person name="Gilroy R."/>
        </authorList>
    </citation>
    <scope>NUCLEOTIDE SEQUENCE</scope>
    <source>
        <strain evidence="4">1748</strain>
    </source>
</reference>
<evidence type="ECO:0000313" key="5">
    <source>
        <dbReference type="Proteomes" id="UP000823629"/>
    </source>
</evidence>
<dbReference type="InterPro" id="IPR001647">
    <property type="entry name" value="HTH_TetR"/>
</dbReference>
<dbReference type="PROSITE" id="PS50977">
    <property type="entry name" value="HTH_TETR_2"/>
    <property type="match status" value="1"/>
</dbReference>
<dbReference type="Gene3D" id="1.10.357.10">
    <property type="entry name" value="Tetracycline Repressor, domain 2"/>
    <property type="match status" value="1"/>
</dbReference>
<dbReference type="PANTHER" id="PTHR43479">
    <property type="entry name" value="ACREF/ENVCD OPERON REPRESSOR-RELATED"/>
    <property type="match status" value="1"/>
</dbReference>
<dbReference type="PANTHER" id="PTHR43479:SF7">
    <property type="entry name" value="TETR-FAMILY TRANSCRIPTIONAL REGULATOR"/>
    <property type="match status" value="1"/>
</dbReference>